<reference evidence="1" key="1">
    <citation type="submission" date="2023-06" db="EMBL/GenBank/DDBJ databases">
        <title>Genome-scale phylogeny and comparative genomics of the fungal order Sordariales.</title>
        <authorList>
            <consortium name="Lawrence Berkeley National Laboratory"/>
            <person name="Hensen N."/>
            <person name="Bonometti L."/>
            <person name="Westerberg I."/>
            <person name="Brannstrom I.O."/>
            <person name="Guillou S."/>
            <person name="Cros-Aarteil S."/>
            <person name="Calhoun S."/>
            <person name="Haridas S."/>
            <person name="Kuo A."/>
            <person name="Mondo S."/>
            <person name="Pangilinan J."/>
            <person name="Riley R."/>
            <person name="Labutti K."/>
            <person name="Andreopoulos B."/>
            <person name="Lipzen A."/>
            <person name="Chen C."/>
            <person name="Yanf M."/>
            <person name="Daum C."/>
            <person name="Ng V."/>
            <person name="Clum A."/>
            <person name="Steindorff A."/>
            <person name="Ohm R."/>
            <person name="Martin F."/>
            <person name="Silar P."/>
            <person name="Natvig D."/>
            <person name="Lalanne C."/>
            <person name="Gautier V."/>
            <person name="Ament-Velasquez S.L."/>
            <person name="Kruys A."/>
            <person name="Hutchinson M.I."/>
            <person name="Powell A.J."/>
            <person name="Barry K."/>
            <person name="Miller A.N."/>
            <person name="Grigoriev I.V."/>
            <person name="Debuchy R."/>
            <person name="Gladieux P."/>
            <person name="Thoren M.H."/>
            <person name="Johannesson H."/>
        </authorList>
    </citation>
    <scope>NUCLEOTIDE SEQUENCE</scope>
    <source>
        <strain evidence="1">PSN4</strain>
    </source>
</reference>
<dbReference type="AlphaFoldDB" id="A0AAJ0BIH6"/>
<evidence type="ECO:0008006" key="3">
    <source>
        <dbReference type="Google" id="ProtNLM"/>
    </source>
</evidence>
<dbReference type="Proteomes" id="UP001239445">
    <property type="component" value="Unassembled WGS sequence"/>
</dbReference>
<evidence type="ECO:0000313" key="2">
    <source>
        <dbReference type="Proteomes" id="UP001239445"/>
    </source>
</evidence>
<dbReference type="InterPro" id="IPR052895">
    <property type="entry name" value="HetReg/Transcr_Mod"/>
</dbReference>
<evidence type="ECO:0000313" key="1">
    <source>
        <dbReference type="EMBL" id="KAK1756456.1"/>
    </source>
</evidence>
<accession>A0AAJ0BIH6</accession>
<keyword evidence="2" id="KW-1185">Reference proteome</keyword>
<comment type="caution">
    <text evidence="1">The sequence shown here is derived from an EMBL/GenBank/DDBJ whole genome shotgun (WGS) entry which is preliminary data.</text>
</comment>
<dbReference type="PANTHER" id="PTHR24148:SF64">
    <property type="entry name" value="HETEROKARYON INCOMPATIBILITY DOMAIN-CONTAINING PROTEIN"/>
    <property type="match status" value="1"/>
</dbReference>
<organism evidence="1 2">
    <name type="scientific">Echria macrotheca</name>
    <dbReference type="NCBI Taxonomy" id="438768"/>
    <lineage>
        <taxon>Eukaryota</taxon>
        <taxon>Fungi</taxon>
        <taxon>Dikarya</taxon>
        <taxon>Ascomycota</taxon>
        <taxon>Pezizomycotina</taxon>
        <taxon>Sordariomycetes</taxon>
        <taxon>Sordariomycetidae</taxon>
        <taxon>Sordariales</taxon>
        <taxon>Schizotheciaceae</taxon>
        <taxon>Echria</taxon>
    </lineage>
</organism>
<sequence>MDLYERLPLDKTKSEIRLLCLTSCEPPSPTSASSRPQLSGFLSVVRLEGRRRRRLPYRTISYAWGEPVFSEGLVLNDGYCLAVTPSVVDALSTFWHHPEPQPVAQGKGWEGSEDLSDGDLESPIVEEEPQALLRDPPGMLFWVDQVCIDQSNNSGVKTGVFYRDGCGLYDLRAPMYIRPGLLPITC</sequence>
<gene>
    <name evidence="1" type="ORF">QBC47DRAFT_379983</name>
</gene>
<protein>
    <recommendedName>
        <fullName evidence="3">Heterokaryon incompatibility domain-containing protein</fullName>
    </recommendedName>
</protein>
<proteinExistence type="predicted"/>
<name>A0AAJ0BIH6_9PEZI</name>
<dbReference type="EMBL" id="MU839832">
    <property type="protein sequence ID" value="KAK1756456.1"/>
    <property type="molecule type" value="Genomic_DNA"/>
</dbReference>
<dbReference type="PANTHER" id="PTHR24148">
    <property type="entry name" value="ANKYRIN REPEAT DOMAIN-CONTAINING PROTEIN 39 HOMOLOG-RELATED"/>
    <property type="match status" value="1"/>
</dbReference>